<keyword evidence="2 10" id="KW-0812">Transmembrane</keyword>
<feature type="region of interest" description="Disordered" evidence="9">
    <location>
        <begin position="131"/>
        <end position="150"/>
    </location>
</feature>
<reference evidence="13 14" key="1">
    <citation type="submission" date="2024-10" db="EMBL/GenBank/DDBJ databases">
        <authorList>
            <person name="Kim D."/>
        </authorList>
    </citation>
    <scope>NUCLEOTIDE SEQUENCE [LARGE SCALE GENOMIC DNA]</scope>
    <source>
        <strain evidence="13">BH-2024</strain>
    </source>
</reference>
<name>A0ABD2IJY1_9BILA</name>
<dbReference type="EMBL" id="JBICBT010001212">
    <property type="protein sequence ID" value="KAL3078140.1"/>
    <property type="molecule type" value="Genomic_DNA"/>
</dbReference>
<dbReference type="GO" id="GO:0008270">
    <property type="term" value="F:zinc ion binding"/>
    <property type="evidence" value="ECO:0007669"/>
    <property type="project" value="UniProtKB-KW"/>
</dbReference>
<comment type="subcellular location">
    <subcellularLocation>
        <location evidence="1">Membrane</location>
    </subcellularLocation>
</comment>
<feature type="domain" description="RING-type" evidence="12">
    <location>
        <begin position="343"/>
        <end position="384"/>
    </location>
</feature>
<dbReference type="InterPro" id="IPR013083">
    <property type="entry name" value="Znf_RING/FYVE/PHD"/>
</dbReference>
<evidence type="ECO:0000256" key="6">
    <source>
        <dbReference type="ARBA" id="ARBA00022989"/>
    </source>
</evidence>
<evidence type="ECO:0000256" key="8">
    <source>
        <dbReference type="PROSITE-ProRule" id="PRU00175"/>
    </source>
</evidence>
<keyword evidence="4 8" id="KW-0863">Zinc-finger</keyword>
<evidence type="ECO:0000256" key="1">
    <source>
        <dbReference type="ARBA" id="ARBA00004370"/>
    </source>
</evidence>
<evidence type="ECO:0000256" key="4">
    <source>
        <dbReference type="ARBA" id="ARBA00022771"/>
    </source>
</evidence>
<dbReference type="SMART" id="SM00184">
    <property type="entry name" value="RING"/>
    <property type="match status" value="1"/>
</dbReference>
<dbReference type="AlphaFoldDB" id="A0ABD2IJY1"/>
<dbReference type="SUPFAM" id="SSF57850">
    <property type="entry name" value="RING/U-box"/>
    <property type="match status" value="1"/>
</dbReference>
<dbReference type="InterPro" id="IPR001841">
    <property type="entry name" value="Znf_RING"/>
</dbReference>
<evidence type="ECO:0000313" key="13">
    <source>
        <dbReference type="EMBL" id="KAL3078140.1"/>
    </source>
</evidence>
<evidence type="ECO:0000256" key="9">
    <source>
        <dbReference type="SAM" id="MobiDB-lite"/>
    </source>
</evidence>
<evidence type="ECO:0000256" key="2">
    <source>
        <dbReference type="ARBA" id="ARBA00022692"/>
    </source>
</evidence>
<evidence type="ECO:0000256" key="10">
    <source>
        <dbReference type="SAM" id="Phobius"/>
    </source>
</evidence>
<evidence type="ECO:0000259" key="12">
    <source>
        <dbReference type="PROSITE" id="PS50089"/>
    </source>
</evidence>
<feature type="region of interest" description="Disordered" evidence="9">
    <location>
        <begin position="20"/>
        <end position="59"/>
    </location>
</feature>
<keyword evidence="6 10" id="KW-1133">Transmembrane helix</keyword>
<feature type="region of interest" description="Disordered" evidence="9">
    <location>
        <begin position="237"/>
        <end position="257"/>
    </location>
</feature>
<dbReference type="Proteomes" id="UP001620626">
    <property type="component" value="Unassembled WGS sequence"/>
</dbReference>
<evidence type="ECO:0000313" key="14">
    <source>
        <dbReference type="Proteomes" id="UP001620626"/>
    </source>
</evidence>
<feature type="signal peptide" evidence="11">
    <location>
        <begin position="1"/>
        <end position="20"/>
    </location>
</feature>
<evidence type="ECO:0000256" key="7">
    <source>
        <dbReference type="ARBA" id="ARBA00023136"/>
    </source>
</evidence>
<evidence type="ECO:0000256" key="11">
    <source>
        <dbReference type="SAM" id="SignalP"/>
    </source>
</evidence>
<keyword evidence="7 10" id="KW-0472">Membrane</keyword>
<sequence>MHVNFLLFLTTLLLMGECDGQKDSTNSGKVPTKTGKVPRISGKVPTNSGKVPTNSGKKPTQIILDTKKSAGQNTLKQSLAYAVFFIDKRGKIPLESTGGENENEPKAIKIELITIYKELQLDIEKEIKNWQKSDQKGKNGQKGKKENGQKEQRFLRFVARSLEIKWDANAFLGAQEEEEEDVLATSNSETKKFENSPKCLTMHFPRGLRREGYNGIKFHLISYIIFILDDANHRHHRRRRRKRMASPPMPSPNADPNQQDKINFWIIEGIYTIVPLLILIIIICCKCRSQGHYRARHAPFGTMPSQNAVVVATPTQIQSALAAFQTITSIPYEANANEEENSCAICLDPIENGTMVKPLPCKHIFHNKCIYSWIKQHITCPICRDALSMTNAVGVSSNGQANGAINGNGGGSAQGTAAAVANQQQEVVIDIPSRHNNGMANGPN</sequence>
<dbReference type="GO" id="GO:0016020">
    <property type="term" value="C:membrane"/>
    <property type="evidence" value="ECO:0007669"/>
    <property type="project" value="UniProtKB-SubCell"/>
</dbReference>
<organism evidence="13 14">
    <name type="scientific">Heterodera trifolii</name>
    <dbReference type="NCBI Taxonomy" id="157864"/>
    <lineage>
        <taxon>Eukaryota</taxon>
        <taxon>Metazoa</taxon>
        <taxon>Ecdysozoa</taxon>
        <taxon>Nematoda</taxon>
        <taxon>Chromadorea</taxon>
        <taxon>Rhabditida</taxon>
        <taxon>Tylenchina</taxon>
        <taxon>Tylenchomorpha</taxon>
        <taxon>Tylenchoidea</taxon>
        <taxon>Heteroderidae</taxon>
        <taxon>Heteroderinae</taxon>
        <taxon>Heterodera</taxon>
    </lineage>
</organism>
<feature type="chain" id="PRO_5044832596" description="RING-type domain-containing protein" evidence="11">
    <location>
        <begin position="21"/>
        <end position="444"/>
    </location>
</feature>
<dbReference type="CDD" id="cd16454">
    <property type="entry name" value="RING-H2_PA-TM-RING"/>
    <property type="match status" value="1"/>
</dbReference>
<gene>
    <name evidence="13" type="ORF">niasHT_033115</name>
</gene>
<dbReference type="Gene3D" id="3.30.40.10">
    <property type="entry name" value="Zinc/RING finger domain, C3HC4 (zinc finger)"/>
    <property type="match status" value="1"/>
</dbReference>
<dbReference type="PANTHER" id="PTHR46539:SF9">
    <property type="entry name" value="RING-H2 FINGER PROTEIN ATL56"/>
    <property type="match status" value="1"/>
</dbReference>
<evidence type="ECO:0000256" key="3">
    <source>
        <dbReference type="ARBA" id="ARBA00022723"/>
    </source>
</evidence>
<feature type="transmembrane region" description="Helical" evidence="10">
    <location>
        <begin position="262"/>
        <end position="285"/>
    </location>
</feature>
<dbReference type="PANTHER" id="PTHR46539">
    <property type="entry name" value="E3 UBIQUITIN-PROTEIN LIGASE ATL42"/>
    <property type="match status" value="1"/>
</dbReference>
<comment type="caution">
    <text evidence="13">The sequence shown here is derived from an EMBL/GenBank/DDBJ whole genome shotgun (WGS) entry which is preliminary data.</text>
</comment>
<keyword evidence="5" id="KW-0862">Zinc</keyword>
<keyword evidence="11" id="KW-0732">Signal</keyword>
<dbReference type="Pfam" id="PF13639">
    <property type="entry name" value="zf-RING_2"/>
    <property type="match status" value="1"/>
</dbReference>
<evidence type="ECO:0000256" key="5">
    <source>
        <dbReference type="ARBA" id="ARBA00022833"/>
    </source>
</evidence>
<proteinExistence type="predicted"/>
<accession>A0ABD2IJY1</accession>
<feature type="compositionally biased region" description="Polar residues" evidence="9">
    <location>
        <begin position="44"/>
        <end position="58"/>
    </location>
</feature>
<protein>
    <recommendedName>
        <fullName evidence="12">RING-type domain-containing protein</fullName>
    </recommendedName>
</protein>
<keyword evidence="14" id="KW-1185">Reference proteome</keyword>
<keyword evidence="3" id="KW-0479">Metal-binding</keyword>
<dbReference type="PROSITE" id="PS50089">
    <property type="entry name" value="ZF_RING_2"/>
    <property type="match status" value="1"/>
</dbReference>